<sequence>MKEIIIPLCVNLFLLVFSDAVPLKLIPGERNVIKDKGVTHTISRFYVVPEDFGDGTTVKALRSDLASSETSESEDSVTEDLLERVEDGGSSTEAYRVTDEVEEESSSSSSSTKLLRTSVTTVLTKLNVINETSNHNDLSHLLVQPVSRVTSTNSSASWNATREGEETHEEILTETVNNETDDETNVQAVSDDTILEDDSVKLATYSDVENITSSNFISQQGVDDSEINADSLLRATVLTGESDINVNEEVSSDGDSYSVTTDVENVVPIVYALDEPTIINENDSISLQQQPLEESVITDSGSDVTDLATEDKETGNLRSRIDEEYTDPWSIVSKMGNDVVWTKEDKTIKDITVKNDIHVNDKKDNDGSWIIVKRVKNYKPSYIEDKTDSEDGLTIVDRIKADLSGHIDDKHNNIPSKIEETVKNYKTSHIGDKNDNVDLWTIVERIKNGVPWHIEDKTPNAVPWTIVERIKSYHPWHIEDKKQNDIPVKVEARVKNDIPWQPEDQKTNTGLLSIVERIEKDLPWHIDDKRHNDIPWTILERIKSGLPWPLGDEKDKDIPVTVEARVKNDIPSHIDDETDNGDRETIVDTIKNDLPSNLEDKTTDKDSWEIDEIDEKKRYIEDNTDYGDQTIMVEKVKEDLDSYSEEKTSVNVPLAIDDKDKNIEEKPEEEDSVTIVERFKNDLPSYIEDTTVYDAPKTIVEGAQDEHWTIEEKFKKDILSTIKHLPLTKKTTDYNLPGSIEDRIKEDILTTIEGRGSNQPRIIKKETTYNLPLIVEDRLGDTNYVVKKKIYKNVPWTSGNEVVGTGPWHISQLPTTGQYPATISKQGYAIKDTNKQPYHVYTYVVHPPSVEASTVSQDRPDIDHIINVKSTKYTTKLAPSVENIYKLSTIHNPTETVHVNKPSTYELQHNIGTSSNIVPGTLHKYTYNIKSDVVAPKTPQNEVTNVYSNIISQSPQNDDHAILDHGTNNPKVTHEYKYTLETNVVTPKTPRDESHIINTNIISQKPQDYNLNLNSGSNNPKVSHEYIYKVKSQVPKDHNIYSGVTPQNVQDYSFNVNSDIVNPKITHEYTYNVENNVVTPKTPQDYSADAEASAVFSPNKDVVTPVTSQDVSYSTHSGNVVPNTQNYNLNIDSGVTPKTPVDYSHVQKDILAAMKPGPDSKIILSTDHSSLNLPQKQLQYKNPQSYKWNLEVTKQQPSEDRAYLYENVIKRPTDVSTIHQQLVKPEYFDYYQTQNLELAPTYKLFTLQNLLKLADGLKRLKLPAGTNAQEHRALDNLRTVLEILLIQADYFGKDNDWYEKIFHDVPPQNRHPLQLYTYHLIRQRWLHDLLLILQKNNFDLDILLNPGVISLLESWKFPQYVQNYLEAEHILGKGYVQQNNIVNPLDHRVVNNNDCQNCAVDVDNFIAKHVLNGYSPKKERLILNIAGVGVEPDADAVKGILQKYLVNKHAIEDQENVIMQDNKTEMLKQIILYLKHKHYRTEIIFDLIHKLNSAVLPTLNQGCAQQDSISQNIYDVILPTLRRSLE</sequence>
<protein>
    <submittedName>
        <fullName evidence="4">Uncharacterized protein LOC118276896</fullName>
    </submittedName>
</protein>
<keyword evidence="3" id="KW-1185">Reference proteome</keyword>
<reference evidence="4" key="1">
    <citation type="submission" date="2025-08" db="UniProtKB">
        <authorList>
            <consortium name="RefSeq"/>
        </authorList>
    </citation>
    <scope>IDENTIFICATION</scope>
    <source>
        <tissue evidence="4">Whole larval tissue</tissue>
    </source>
</reference>
<name>A0A9R0EZF5_SPOFR</name>
<evidence type="ECO:0000313" key="3">
    <source>
        <dbReference type="Proteomes" id="UP000829999"/>
    </source>
</evidence>
<evidence type="ECO:0000256" key="1">
    <source>
        <dbReference type="SAM" id="MobiDB-lite"/>
    </source>
</evidence>
<feature type="chain" id="PRO_5040255702" evidence="2">
    <location>
        <begin position="21"/>
        <end position="1526"/>
    </location>
</feature>
<organism evidence="3 4">
    <name type="scientific">Spodoptera frugiperda</name>
    <name type="common">Fall armyworm</name>
    <dbReference type="NCBI Taxonomy" id="7108"/>
    <lineage>
        <taxon>Eukaryota</taxon>
        <taxon>Metazoa</taxon>
        <taxon>Ecdysozoa</taxon>
        <taxon>Arthropoda</taxon>
        <taxon>Hexapoda</taxon>
        <taxon>Insecta</taxon>
        <taxon>Pterygota</taxon>
        <taxon>Neoptera</taxon>
        <taxon>Endopterygota</taxon>
        <taxon>Lepidoptera</taxon>
        <taxon>Glossata</taxon>
        <taxon>Ditrysia</taxon>
        <taxon>Noctuoidea</taxon>
        <taxon>Noctuidae</taxon>
        <taxon>Amphipyrinae</taxon>
        <taxon>Spodoptera</taxon>
    </lineage>
</organism>
<accession>A0A9R0EZF5</accession>
<dbReference type="OrthoDB" id="7461821at2759"/>
<dbReference type="Proteomes" id="UP000829999">
    <property type="component" value="Chromosome 17"/>
</dbReference>
<gene>
    <name evidence="4" type="primary">LOC118276896</name>
</gene>
<feature type="signal peptide" evidence="2">
    <location>
        <begin position="1"/>
        <end position="20"/>
    </location>
</feature>
<dbReference type="RefSeq" id="XP_050555960.1">
    <property type="nucleotide sequence ID" value="XM_050700003.1"/>
</dbReference>
<evidence type="ECO:0000256" key="2">
    <source>
        <dbReference type="SAM" id="SignalP"/>
    </source>
</evidence>
<dbReference type="GeneID" id="118276896"/>
<evidence type="ECO:0000313" key="4">
    <source>
        <dbReference type="RefSeq" id="XP_050555960.1"/>
    </source>
</evidence>
<keyword evidence="2" id="KW-0732">Signal</keyword>
<feature type="region of interest" description="Disordered" evidence="1">
    <location>
        <begin position="63"/>
        <end position="113"/>
    </location>
</feature>
<proteinExistence type="predicted"/>
<feature type="compositionally biased region" description="Acidic residues" evidence="1">
    <location>
        <begin position="71"/>
        <end position="80"/>
    </location>
</feature>